<evidence type="ECO:0000256" key="1">
    <source>
        <dbReference type="SAM" id="MobiDB-lite"/>
    </source>
</evidence>
<proteinExistence type="predicted"/>
<dbReference type="EMBL" id="JARAKH010000008">
    <property type="protein sequence ID" value="KAK8401899.1"/>
    <property type="molecule type" value="Genomic_DNA"/>
</dbReference>
<dbReference type="AlphaFoldDB" id="A0AAW0UP22"/>
<evidence type="ECO:0000313" key="3">
    <source>
        <dbReference type="Proteomes" id="UP001487740"/>
    </source>
</evidence>
<reference evidence="2 3" key="1">
    <citation type="submission" date="2023-03" db="EMBL/GenBank/DDBJ databases">
        <title>High-quality genome of Scylla paramamosain provides insights in environmental adaptation.</title>
        <authorList>
            <person name="Zhang L."/>
        </authorList>
    </citation>
    <scope>NUCLEOTIDE SEQUENCE [LARGE SCALE GENOMIC DNA]</scope>
    <source>
        <strain evidence="2">LZ_2023a</strain>
        <tissue evidence="2">Muscle</tissue>
    </source>
</reference>
<sequence length="86" mass="9513">MLLEGERGTNIVSVPEAERPASTHYFESLREERTGCLVPGLYLSPPLPSYTTVSPRKDDSASGKVWAYAGAREQPTNGRKDVQPHR</sequence>
<feature type="region of interest" description="Disordered" evidence="1">
    <location>
        <begin position="51"/>
        <end position="86"/>
    </location>
</feature>
<name>A0AAW0UP22_SCYPA</name>
<gene>
    <name evidence="2" type="ORF">O3P69_001182</name>
</gene>
<dbReference type="Proteomes" id="UP001487740">
    <property type="component" value="Unassembled WGS sequence"/>
</dbReference>
<keyword evidence="3" id="KW-1185">Reference proteome</keyword>
<evidence type="ECO:0000313" key="2">
    <source>
        <dbReference type="EMBL" id="KAK8401899.1"/>
    </source>
</evidence>
<comment type="caution">
    <text evidence="2">The sequence shown here is derived from an EMBL/GenBank/DDBJ whole genome shotgun (WGS) entry which is preliminary data.</text>
</comment>
<protein>
    <submittedName>
        <fullName evidence="2">Uncharacterized protein</fullName>
    </submittedName>
</protein>
<accession>A0AAW0UP22</accession>
<organism evidence="2 3">
    <name type="scientific">Scylla paramamosain</name>
    <name type="common">Mud crab</name>
    <dbReference type="NCBI Taxonomy" id="85552"/>
    <lineage>
        <taxon>Eukaryota</taxon>
        <taxon>Metazoa</taxon>
        <taxon>Ecdysozoa</taxon>
        <taxon>Arthropoda</taxon>
        <taxon>Crustacea</taxon>
        <taxon>Multicrustacea</taxon>
        <taxon>Malacostraca</taxon>
        <taxon>Eumalacostraca</taxon>
        <taxon>Eucarida</taxon>
        <taxon>Decapoda</taxon>
        <taxon>Pleocyemata</taxon>
        <taxon>Brachyura</taxon>
        <taxon>Eubrachyura</taxon>
        <taxon>Portunoidea</taxon>
        <taxon>Portunidae</taxon>
        <taxon>Portuninae</taxon>
        <taxon>Scylla</taxon>
    </lineage>
</organism>